<evidence type="ECO:0000313" key="2">
    <source>
        <dbReference type="EMBL" id="VDN16694.1"/>
    </source>
</evidence>
<feature type="region of interest" description="Disordered" evidence="1">
    <location>
        <begin position="262"/>
        <end position="312"/>
    </location>
</feature>
<evidence type="ECO:0000256" key="1">
    <source>
        <dbReference type="SAM" id="MobiDB-lite"/>
    </source>
</evidence>
<organism evidence="2 3">
    <name type="scientific">Dibothriocephalus latus</name>
    <name type="common">Fish tapeworm</name>
    <name type="synonym">Diphyllobothrium latum</name>
    <dbReference type="NCBI Taxonomy" id="60516"/>
    <lineage>
        <taxon>Eukaryota</taxon>
        <taxon>Metazoa</taxon>
        <taxon>Spiralia</taxon>
        <taxon>Lophotrochozoa</taxon>
        <taxon>Platyhelminthes</taxon>
        <taxon>Cestoda</taxon>
        <taxon>Eucestoda</taxon>
        <taxon>Diphyllobothriidea</taxon>
        <taxon>Diphyllobothriidae</taxon>
        <taxon>Dibothriocephalus</taxon>
    </lineage>
</organism>
<feature type="compositionally biased region" description="Polar residues" evidence="1">
    <location>
        <begin position="146"/>
        <end position="160"/>
    </location>
</feature>
<protein>
    <submittedName>
        <fullName evidence="2">Uncharacterized protein</fullName>
    </submittedName>
</protein>
<feature type="region of interest" description="Disordered" evidence="1">
    <location>
        <begin position="1"/>
        <end position="190"/>
    </location>
</feature>
<name>A0A3P7LIR1_DIBLA</name>
<feature type="compositionally biased region" description="Acidic residues" evidence="1">
    <location>
        <begin position="70"/>
        <end position="137"/>
    </location>
</feature>
<feature type="compositionally biased region" description="Pro residues" evidence="1">
    <location>
        <begin position="303"/>
        <end position="312"/>
    </location>
</feature>
<accession>A0A3P7LIR1</accession>
<dbReference type="OrthoDB" id="6320499at2759"/>
<feature type="non-terminal residue" evidence="2">
    <location>
        <position position="1"/>
    </location>
</feature>
<reference evidence="2 3" key="1">
    <citation type="submission" date="2018-11" db="EMBL/GenBank/DDBJ databases">
        <authorList>
            <consortium name="Pathogen Informatics"/>
        </authorList>
    </citation>
    <scope>NUCLEOTIDE SEQUENCE [LARGE SCALE GENOMIC DNA]</scope>
</reference>
<gene>
    <name evidence="2" type="ORF">DILT_LOCUS12525</name>
</gene>
<proteinExistence type="predicted"/>
<dbReference type="AlphaFoldDB" id="A0A3P7LIR1"/>
<feature type="compositionally biased region" description="Acidic residues" evidence="1">
    <location>
        <begin position="1"/>
        <end position="22"/>
    </location>
</feature>
<dbReference type="Proteomes" id="UP000281553">
    <property type="component" value="Unassembled WGS sequence"/>
</dbReference>
<feature type="region of interest" description="Disordered" evidence="1">
    <location>
        <begin position="205"/>
        <end position="226"/>
    </location>
</feature>
<feature type="compositionally biased region" description="Acidic residues" evidence="1">
    <location>
        <begin position="35"/>
        <end position="58"/>
    </location>
</feature>
<feature type="non-terminal residue" evidence="2">
    <location>
        <position position="312"/>
    </location>
</feature>
<keyword evidence="3" id="KW-1185">Reference proteome</keyword>
<dbReference type="EMBL" id="UYRU01066750">
    <property type="protein sequence ID" value="VDN16694.1"/>
    <property type="molecule type" value="Genomic_DNA"/>
</dbReference>
<evidence type="ECO:0000313" key="3">
    <source>
        <dbReference type="Proteomes" id="UP000281553"/>
    </source>
</evidence>
<feature type="compositionally biased region" description="Polar residues" evidence="1">
    <location>
        <begin position="173"/>
        <end position="183"/>
    </location>
</feature>
<sequence length="312" mass="35937">DEEYEEDQEEEREKNDEEEEEKEKEKEYPTTGSCENEEYEEYQEEEMEEENDEEEEEQVKENDHPTTGFSEDEEYEEDQEEEVEDEEEADGEEEEEPEKEEEEDDDDYDEEECDDNGEDEGEEEEGEEGEEMEEEGEEAGRYTRVPSPSSCASHLRSISSPEVEGPRKRVPKSPSTKSYQETNSLRRHLPRRPCGVLMLVRWEQEPTKRADDTSQDVSSSIYDWPWPPITTREIAVQASPPPDDSAVSTPVSFMGASEVFKDLFSESSNGREQAQKDRATGAGDTMPQEEEEPTKDDKQTSTLPPPPPQSEV</sequence>